<proteinExistence type="predicted"/>
<dbReference type="RefSeq" id="WP_307488714.1">
    <property type="nucleotide sequence ID" value="NZ_JAUSSY010000003.1"/>
</dbReference>
<dbReference type="InterPro" id="IPR038468">
    <property type="entry name" value="MmpS_C"/>
</dbReference>
<feature type="transmembrane region" description="Helical" evidence="1">
    <location>
        <begin position="55"/>
        <end position="73"/>
    </location>
</feature>
<keyword evidence="1" id="KW-1133">Transmembrane helix</keyword>
<feature type="transmembrane region" description="Helical" evidence="1">
    <location>
        <begin position="80"/>
        <end position="102"/>
    </location>
</feature>
<evidence type="ECO:0000256" key="1">
    <source>
        <dbReference type="SAM" id="Phobius"/>
    </source>
</evidence>
<evidence type="ECO:0000313" key="3">
    <source>
        <dbReference type="Proteomes" id="UP001226389"/>
    </source>
</evidence>
<sequence>MSNIKNDTAYPKMPEQPVHHVRILEEKRKNGLGVAALVVGIVAAVFSMIPLVGMISFFLGPVAIILGIIAMFLKNRKKGMAIAGVILGVVSLIVAGAVTAGVSAAAKSIDDKINAEHTVEYVVTTSGPAHISYWTPGGTSTEDITAEWKKSITSKEFNVTSISVTGSYSDAAGAVSCEILVDGKSAGKNTGSGTGAHASCSGNTWQK</sequence>
<gene>
    <name evidence="2" type="ORF">J2T22_001141</name>
</gene>
<organism evidence="2 3">
    <name type="scientific">Pseudarthrobacter defluvii</name>
    <dbReference type="NCBI Taxonomy" id="410837"/>
    <lineage>
        <taxon>Bacteria</taxon>
        <taxon>Bacillati</taxon>
        <taxon>Actinomycetota</taxon>
        <taxon>Actinomycetes</taxon>
        <taxon>Micrococcales</taxon>
        <taxon>Micrococcaceae</taxon>
        <taxon>Pseudarthrobacter</taxon>
    </lineage>
</organism>
<keyword evidence="1" id="KW-0472">Membrane</keyword>
<reference evidence="2 3" key="1">
    <citation type="submission" date="2023-07" db="EMBL/GenBank/DDBJ databases">
        <title>Sorghum-associated microbial communities from plants grown in Nebraska, USA.</title>
        <authorList>
            <person name="Schachtman D."/>
        </authorList>
    </citation>
    <scope>NUCLEOTIDE SEQUENCE [LARGE SCALE GENOMIC DNA]</scope>
    <source>
        <strain evidence="2 3">DS994</strain>
    </source>
</reference>
<comment type="caution">
    <text evidence="2">The sequence shown here is derived from an EMBL/GenBank/DDBJ whole genome shotgun (WGS) entry which is preliminary data.</text>
</comment>
<accession>A0ABT9UG75</accession>
<dbReference type="Proteomes" id="UP001226389">
    <property type="component" value="Unassembled WGS sequence"/>
</dbReference>
<dbReference type="Gene3D" id="2.60.40.2880">
    <property type="entry name" value="MmpS1-5, C-terminal soluble domain"/>
    <property type="match status" value="1"/>
</dbReference>
<protein>
    <submittedName>
        <fullName evidence="2">PurR-regulated permease PerM</fullName>
    </submittedName>
</protein>
<name>A0ABT9UG75_9MICC</name>
<keyword evidence="1" id="KW-0812">Transmembrane</keyword>
<feature type="transmembrane region" description="Helical" evidence="1">
    <location>
        <begin position="31"/>
        <end position="49"/>
    </location>
</feature>
<dbReference type="EMBL" id="JAUSSY010000003">
    <property type="protein sequence ID" value="MDQ0117968.1"/>
    <property type="molecule type" value="Genomic_DNA"/>
</dbReference>
<keyword evidence="3" id="KW-1185">Reference proteome</keyword>
<evidence type="ECO:0000313" key="2">
    <source>
        <dbReference type="EMBL" id="MDQ0117968.1"/>
    </source>
</evidence>